<feature type="signal peptide" evidence="9">
    <location>
        <begin position="1"/>
        <end position="17"/>
    </location>
</feature>
<reference evidence="11" key="1">
    <citation type="submission" date="2022-10" db="EMBL/GenBank/DDBJ databases">
        <title>Genome assembly of Pristionchus species.</title>
        <authorList>
            <person name="Yoshida K."/>
            <person name="Sommer R.J."/>
        </authorList>
    </citation>
    <scope>NUCLEOTIDE SEQUENCE [LARGE SCALE GENOMIC DNA]</scope>
    <source>
        <strain evidence="11">RS5460</strain>
    </source>
</reference>
<dbReference type="AlphaFoldDB" id="A0AAN4ZAY6"/>
<feature type="compositionally biased region" description="Basic residues" evidence="7">
    <location>
        <begin position="547"/>
        <end position="556"/>
    </location>
</feature>
<dbReference type="Pfam" id="PF00201">
    <property type="entry name" value="UDPGT"/>
    <property type="match status" value="1"/>
</dbReference>
<dbReference type="Proteomes" id="UP001328107">
    <property type="component" value="Unassembled WGS sequence"/>
</dbReference>
<feature type="compositionally biased region" description="Low complexity" evidence="7">
    <location>
        <begin position="583"/>
        <end position="596"/>
    </location>
</feature>
<sequence>VSLTQLLVFLLLRVGNAHKILVFNPTYSSSRVHFVATMVNALVEAGNEVHVIVPEVASNVKVVGSKAHRTIFVPSLKGNPLNSMLLHTDPLAPVDMRDAVFIQNMTIVAEEICADLIAGYDYWMELKREGGYDVGIAENFHAFGIMELLKVKQAILFVPGARSSAISRLIANIPAPPSIMPDAFFSSLSISPSLLSFPQRAFSLAASIATSQMLDMHLDREDALLRAHWPQLSPLRQSLSRIALILENTYPLLSPPQYRTHQIVPIGGLTVDSSLGEVDDEITRLLDETDGDTVVIYLSSIDTAKKLSRKLKDIIIDAISSLPNVTFLWRIDMESEGNHPPNLRTFSASMKTVLGHPRVRAVLCDMDATTYHEVSFSGVPLIALPLQGDQSHHTSAGISRGTTVLLDRDTVTARNVTMAINRALSDQSISTEATTLAKQLRRWPHRPSDTLVKHVDYVAEYGRPLGLEFAQVPLWAYYCLDILIPLLIVLLLLIYKIMRLWIGGYYQIFLKIKKNVEKKRALEGLSEEEEDEDEDPEEPHHRDSHSNHSHSHGGHGHSHEPADCDCWRHDPGVIELQRAMSGQQPVQQLQHRTQQQSLVREDAAKDLRKRKKQVSFDDGNG</sequence>
<protein>
    <recommendedName>
        <fullName evidence="2">glucuronosyltransferase</fullName>
        <ecNumber evidence="2">2.4.1.17</ecNumber>
    </recommendedName>
</protein>
<evidence type="ECO:0000256" key="3">
    <source>
        <dbReference type="ARBA" id="ARBA00022676"/>
    </source>
</evidence>
<evidence type="ECO:0000256" key="7">
    <source>
        <dbReference type="SAM" id="MobiDB-lite"/>
    </source>
</evidence>
<feature type="chain" id="PRO_5042971209" description="glucuronosyltransferase" evidence="9">
    <location>
        <begin position="18"/>
        <end position="621"/>
    </location>
</feature>
<keyword evidence="4" id="KW-0808">Transferase</keyword>
<evidence type="ECO:0000256" key="9">
    <source>
        <dbReference type="SAM" id="SignalP"/>
    </source>
</evidence>
<evidence type="ECO:0000256" key="6">
    <source>
        <dbReference type="ARBA" id="ARBA00047475"/>
    </source>
</evidence>
<comment type="catalytic activity">
    <reaction evidence="6">
        <text>glucuronate acceptor + UDP-alpha-D-glucuronate = acceptor beta-D-glucuronoside + UDP + H(+)</text>
        <dbReference type="Rhea" id="RHEA:21032"/>
        <dbReference type="ChEBI" id="CHEBI:15378"/>
        <dbReference type="ChEBI" id="CHEBI:58052"/>
        <dbReference type="ChEBI" id="CHEBI:58223"/>
        <dbReference type="ChEBI" id="CHEBI:132367"/>
        <dbReference type="ChEBI" id="CHEBI:132368"/>
        <dbReference type="EC" id="2.4.1.17"/>
    </reaction>
</comment>
<dbReference type="SUPFAM" id="SSF53756">
    <property type="entry name" value="UDP-Glycosyltransferase/glycogen phosphorylase"/>
    <property type="match status" value="1"/>
</dbReference>
<evidence type="ECO:0000313" key="10">
    <source>
        <dbReference type="EMBL" id="GMR37823.1"/>
    </source>
</evidence>
<evidence type="ECO:0000256" key="8">
    <source>
        <dbReference type="SAM" id="Phobius"/>
    </source>
</evidence>
<name>A0AAN4ZAY6_9BILA</name>
<proteinExistence type="inferred from homology"/>
<dbReference type="EMBL" id="BTRK01000002">
    <property type="protein sequence ID" value="GMR37823.1"/>
    <property type="molecule type" value="Genomic_DNA"/>
</dbReference>
<keyword evidence="3" id="KW-0328">Glycosyltransferase</keyword>
<accession>A0AAN4ZAY6</accession>
<dbReference type="Gene3D" id="3.40.50.2000">
    <property type="entry name" value="Glycogen Phosphorylase B"/>
    <property type="match status" value="1"/>
</dbReference>
<evidence type="ECO:0000256" key="2">
    <source>
        <dbReference type="ARBA" id="ARBA00012544"/>
    </source>
</evidence>
<keyword evidence="8" id="KW-1133">Transmembrane helix</keyword>
<comment type="similarity">
    <text evidence="1">Belongs to the UDP-glycosyltransferase family.</text>
</comment>
<feature type="transmembrane region" description="Helical" evidence="8">
    <location>
        <begin position="475"/>
        <end position="495"/>
    </location>
</feature>
<feature type="region of interest" description="Disordered" evidence="7">
    <location>
        <begin position="578"/>
        <end position="599"/>
    </location>
</feature>
<dbReference type="EC" id="2.4.1.17" evidence="2"/>
<dbReference type="PANTHER" id="PTHR48043">
    <property type="entry name" value="EG:EG0003.4 PROTEIN-RELATED"/>
    <property type="match status" value="1"/>
</dbReference>
<keyword evidence="8" id="KW-0472">Membrane</keyword>
<dbReference type="InterPro" id="IPR050271">
    <property type="entry name" value="UDP-glycosyltransferase"/>
</dbReference>
<evidence type="ECO:0000256" key="1">
    <source>
        <dbReference type="ARBA" id="ARBA00009995"/>
    </source>
</evidence>
<comment type="caution">
    <text evidence="10">The sequence shown here is derived from an EMBL/GenBank/DDBJ whole genome shotgun (WGS) entry which is preliminary data.</text>
</comment>
<gene>
    <name evidence="10" type="ORF">PMAYCL1PPCAC_08018</name>
</gene>
<dbReference type="InterPro" id="IPR002213">
    <property type="entry name" value="UDP_glucos_trans"/>
</dbReference>
<evidence type="ECO:0000256" key="5">
    <source>
        <dbReference type="ARBA" id="ARBA00022729"/>
    </source>
</evidence>
<keyword evidence="5 9" id="KW-0732">Signal</keyword>
<evidence type="ECO:0000313" key="11">
    <source>
        <dbReference type="Proteomes" id="UP001328107"/>
    </source>
</evidence>
<evidence type="ECO:0000256" key="4">
    <source>
        <dbReference type="ARBA" id="ARBA00022679"/>
    </source>
</evidence>
<dbReference type="PANTHER" id="PTHR48043:SF145">
    <property type="entry name" value="FI06409P-RELATED"/>
    <property type="match status" value="1"/>
</dbReference>
<feature type="compositionally biased region" description="Acidic residues" evidence="7">
    <location>
        <begin position="525"/>
        <end position="537"/>
    </location>
</feature>
<keyword evidence="8" id="KW-0812">Transmembrane</keyword>
<dbReference type="GO" id="GO:0015020">
    <property type="term" value="F:glucuronosyltransferase activity"/>
    <property type="evidence" value="ECO:0007669"/>
    <property type="project" value="UniProtKB-EC"/>
</dbReference>
<organism evidence="10 11">
    <name type="scientific">Pristionchus mayeri</name>
    <dbReference type="NCBI Taxonomy" id="1317129"/>
    <lineage>
        <taxon>Eukaryota</taxon>
        <taxon>Metazoa</taxon>
        <taxon>Ecdysozoa</taxon>
        <taxon>Nematoda</taxon>
        <taxon>Chromadorea</taxon>
        <taxon>Rhabditida</taxon>
        <taxon>Rhabditina</taxon>
        <taxon>Diplogasteromorpha</taxon>
        <taxon>Diplogasteroidea</taxon>
        <taxon>Neodiplogasteridae</taxon>
        <taxon>Pristionchus</taxon>
    </lineage>
</organism>
<feature type="non-terminal residue" evidence="10">
    <location>
        <position position="1"/>
    </location>
</feature>
<feature type="region of interest" description="Disordered" evidence="7">
    <location>
        <begin position="524"/>
        <end position="563"/>
    </location>
</feature>
<keyword evidence="11" id="KW-1185">Reference proteome</keyword>